<dbReference type="InterPro" id="IPR014558">
    <property type="entry name" value="UCP029720"/>
</dbReference>
<proteinExistence type="predicted"/>
<dbReference type="Proteomes" id="UP001629432">
    <property type="component" value="Unassembled WGS sequence"/>
</dbReference>
<dbReference type="Pfam" id="PF03640">
    <property type="entry name" value="Lipoprotein_15"/>
    <property type="match status" value="2"/>
</dbReference>
<feature type="signal peptide" evidence="1">
    <location>
        <begin position="1"/>
        <end position="22"/>
    </location>
</feature>
<feature type="chain" id="PRO_5045223981" description="Lipoprotein" evidence="1">
    <location>
        <begin position="23"/>
        <end position="122"/>
    </location>
</feature>
<evidence type="ECO:0008006" key="4">
    <source>
        <dbReference type="Google" id="ProtNLM"/>
    </source>
</evidence>
<reference evidence="2 3" key="1">
    <citation type="journal article" date="2024" name="Chem. Sci.">
        <title>Discovery of megapolipeptins by genome mining of a Burkholderiales bacteria collection.</title>
        <authorList>
            <person name="Paulo B.S."/>
            <person name="Recchia M.J.J."/>
            <person name="Lee S."/>
            <person name="Fergusson C.H."/>
            <person name="Romanowski S.B."/>
            <person name="Hernandez A."/>
            <person name="Krull N."/>
            <person name="Liu D.Y."/>
            <person name="Cavanagh H."/>
            <person name="Bos A."/>
            <person name="Gray C.A."/>
            <person name="Murphy B.T."/>
            <person name="Linington R.G."/>
            <person name="Eustaquio A.S."/>
        </authorList>
    </citation>
    <scope>NUCLEOTIDE SEQUENCE [LARGE SCALE GENOMIC DNA]</scope>
    <source>
        <strain evidence="2 3">RL17-338-BIC-A</strain>
    </source>
</reference>
<name>A0ABW9DLW5_9BURK</name>
<evidence type="ECO:0000256" key="1">
    <source>
        <dbReference type="SAM" id="SignalP"/>
    </source>
</evidence>
<dbReference type="PANTHER" id="PTHR39335">
    <property type="entry name" value="BLL4220 PROTEIN"/>
    <property type="match status" value="1"/>
</dbReference>
<dbReference type="PANTHER" id="PTHR39335:SF1">
    <property type="entry name" value="BLL4220 PROTEIN"/>
    <property type="match status" value="1"/>
</dbReference>
<keyword evidence="3" id="KW-1185">Reference proteome</keyword>
<evidence type="ECO:0000313" key="3">
    <source>
        <dbReference type="Proteomes" id="UP001629432"/>
    </source>
</evidence>
<dbReference type="RefSeq" id="WP_408333877.1">
    <property type="nucleotide sequence ID" value="NZ_JAQQCF010000003.1"/>
</dbReference>
<dbReference type="EMBL" id="JAQQCF010000003">
    <property type="protein sequence ID" value="MFM0636072.1"/>
    <property type="molecule type" value="Genomic_DNA"/>
</dbReference>
<accession>A0ABW9DLW5</accession>
<protein>
    <recommendedName>
        <fullName evidence="4">Lipoprotein</fullName>
    </recommendedName>
</protein>
<dbReference type="InterPro" id="IPR005297">
    <property type="entry name" value="Lipoprotein_repeat"/>
</dbReference>
<keyword evidence="1" id="KW-0732">Signal</keyword>
<sequence length="122" mass="13235">MRKTLFCLSTLTLLALQQTAFAEAPKIVDGRFVSADGMTLYTFDKDTTPGVSACTGGCMSNWPAAMASSSDKPSGEWTLIPSADGKQQWAYKGHPLYRYAADTQAGEMKGDGFKDMWHTAKP</sequence>
<gene>
    <name evidence="2" type="ORF">PQQ63_05100</name>
</gene>
<comment type="caution">
    <text evidence="2">The sequence shown here is derived from an EMBL/GenBank/DDBJ whole genome shotgun (WGS) entry which is preliminary data.</text>
</comment>
<dbReference type="PIRSF" id="PIRSF029720">
    <property type="entry name" value="UCP029720"/>
    <property type="match status" value="1"/>
</dbReference>
<organism evidence="2 3">
    <name type="scientific">Paraburkholderia metrosideri</name>
    <dbReference type="NCBI Taxonomy" id="580937"/>
    <lineage>
        <taxon>Bacteria</taxon>
        <taxon>Pseudomonadati</taxon>
        <taxon>Pseudomonadota</taxon>
        <taxon>Betaproteobacteria</taxon>
        <taxon>Burkholderiales</taxon>
        <taxon>Burkholderiaceae</taxon>
        <taxon>Paraburkholderia</taxon>
    </lineage>
</organism>
<evidence type="ECO:0000313" key="2">
    <source>
        <dbReference type="EMBL" id="MFM0636072.1"/>
    </source>
</evidence>